<dbReference type="PANTHER" id="PTHR32071:SF117">
    <property type="entry name" value="PTS-DEPENDENT DIHYDROXYACETONE KINASE OPERON REGULATORY PROTEIN-RELATED"/>
    <property type="match status" value="1"/>
</dbReference>
<dbReference type="InterPro" id="IPR011006">
    <property type="entry name" value="CheY-like_superfamily"/>
</dbReference>
<accession>A0A1H0LV03</accession>
<dbReference type="PANTHER" id="PTHR32071">
    <property type="entry name" value="TRANSCRIPTIONAL REGULATORY PROTEIN"/>
    <property type="match status" value="1"/>
</dbReference>
<dbReference type="GO" id="GO:0006355">
    <property type="term" value="P:regulation of DNA-templated transcription"/>
    <property type="evidence" value="ECO:0007669"/>
    <property type="project" value="InterPro"/>
</dbReference>
<keyword evidence="7" id="KW-0597">Phosphoprotein</keyword>
<protein>
    <submittedName>
        <fullName evidence="10">Two-component system, NtrC family, response regulator HydG</fullName>
    </submittedName>
</protein>
<dbReference type="InterPro" id="IPR025944">
    <property type="entry name" value="Sigma_54_int_dom_CS"/>
</dbReference>
<dbReference type="Gene3D" id="1.10.8.60">
    <property type="match status" value="1"/>
</dbReference>
<sequence>MMGTITEKTLILLVDDDDAHRMMLRANLEDSGYAIAELSDGDEVLPYLVGNDNSPDLIVLDMKMARQDGLTTLSVLLQAGWDIPVIVLTAFSSVESAVAAMKKGAFDYITKPVDIEELKILVDRALSFRLLAKENESLKNRLDEQFSFGSIIGKSIAMQKMFTTLSMVAPTDATVLITGESGTGKELVANALHQNSLRKDKPFIKLNCAALNENLLESELFGHEQGAFTGAATRREGRFELADGGTLFLDEIGDMSLQTQAKILRVLQEKEFERLGGTETVAVDVRLLAATHKDLSKMIGENTFRQDLYFRLSVVPVKLPALRERNTDIPDLASHFLKKFSEKNRKDIKGFHPEVLNLLMQYSWPGNIRELENTIERAVILCMGEQISAHDLPTHLLSEEVQEIKHSKQTEGFTLRDMEREVIRSTLEKTGNNKSRTAKLLGVARQTLLNKIKEYGL</sequence>
<evidence type="ECO:0000259" key="8">
    <source>
        <dbReference type="PROSITE" id="PS50045"/>
    </source>
</evidence>
<dbReference type="InterPro" id="IPR027417">
    <property type="entry name" value="P-loop_NTPase"/>
</dbReference>
<dbReference type="AlphaFoldDB" id="A0A1H0LV03"/>
<dbReference type="GO" id="GO:0000160">
    <property type="term" value="P:phosphorelay signal transduction system"/>
    <property type="evidence" value="ECO:0007669"/>
    <property type="project" value="InterPro"/>
</dbReference>
<evidence type="ECO:0000256" key="5">
    <source>
        <dbReference type="ARBA" id="ARBA00023159"/>
    </source>
</evidence>
<keyword evidence="6" id="KW-0804">Transcription</keyword>
<dbReference type="PRINTS" id="PR01590">
    <property type="entry name" value="HTHFIS"/>
</dbReference>
<dbReference type="Gene3D" id="3.40.50.300">
    <property type="entry name" value="P-loop containing nucleotide triphosphate hydrolases"/>
    <property type="match status" value="1"/>
</dbReference>
<evidence type="ECO:0000313" key="11">
    <source>
        <dbReference type="Proteomes" id="UP000199073"/>
    </source>
</evidence>
<dbReference type="CDD" id="cd00156">
    <property type="entry name" value="REC"/>
    <property type="match status" value="1"/>
</dbReference>
<dbReference type="SMART" id="SM00382">
    <property type="entry name" value="AAA"/>
    <property type="match status" value="1"/>
</dbReference>
<feature type="modified residue" description="4-aspartylphosphate" evidence="7">
    <location>
        <position position="61"/>
    </location>
</feature>
<keyword evidence="2" id="KW-0067">ATP-binding</keyword>
<dbReference type="SUPFAM" id="SSF52540">
    <property type="entry name" value="P-loop containing nucleoside triphosphate hydrolases"/>
    <property type="match status" value="1"/>
</dbReference>
<dbReference type="Gene3D" id="3.40.50.2300">
    <property type="match status" value="1"/>
</dbReference>
<evidence type="ECO:0000256" key="3">
    <source>
        <dbReference type="ARBA" id="ARBA00023015"/>
    </source>
</evidence>
<dbReference type="Pfam" id="PF00158">
    <property type="entry name" value="Sigma54_activat"/>
    <property type="match status" value="1"/>
</dbReference>
<dbReference type="Pfam" id="PF25601">
    <property type="entry name" value="AAA_lid_14"/>
    <property type="match status" value="1"/>
</dbReference>
<dbReference type="InterPro" id="IPR025943">
    <property type="entry name" value="Sigma_54_int_dom_ATP-bd_2"/>
</dbReference>
<proteinExistence type="predicted"/>
<evidence type="ECO:0000256" key="7">
    <source>
        <dbReference type="PROSITE-ProRule" id="PRU00169"/>
    </source>
</evidence>
<evidence type="ECO:0000256" key="4">
    <source>
        <dbReference type="ARBA" id="ARBA00023125"/>
    </source>
</evidence>
<evidence type="ECO:0000259" key="9">
    <source>
        <dbReference type="PROSITE" id="PS50110"/>
    </source>
</evidence>
<feature type="domain" description="Sigma-54 factor interaction" evidence="8">
    <location>
        <begin position="151"/>
        <end position="380"/>
    </location>
</feature>
<evidence type="ECO:0000256" key="1">
    <source>
        <dbReference type="ARBA" id="ARBA00022741"/>
    </source>
</evidence>
<dbReference type="InterPro" id="IPR002197">
    <property type="entry name" value="HTH_Fis"/>
</dbReference>
<dbReference type="InterPro" id="IPR009057">
    <property type="entry name" value="Homeodomain-like_sf"/>
</dbReference>
<keyword evidence="5" id="KW-0010">Activator</keyword>
<dbReference type="SUPFAM" id="SSF52172">
    <property type="entry name" value="CheY-like"/>
    <property type="match status" value="1"/>
</dbReference>
<dbReference type="STRING" id="91360.SAMN05660330_00869"/>
<dbReference type="GO" id="GO:0043565">
    <property type="term" value="F:sequence-specific DNA binding"/>
    <property type="evidence" value="ECO:0007669"/>
    <property type="project" value="InterPro"/>
</dbReference>
<dbReference type="EMBL" id="FNJI01000005">
    <property type="protein sequence ID" value="SDO72079.1"/>
    <property type="molecule type" value="Genomic_DNA"/>
</dbReference>
<gene>
    <name evidence="10" type="ORF">SAMN05660330_00869</name>
</gene>
<dbReference type="Pfam" id="PF00072">
    <property type="entry name" value="Response_reg"/>
    <property type="match status" value="1"/>
</dbReference>
<dbReference type="RefSeq" id="WP_245694988.1">
    <property type="nucleotide sequence ID" value="NZ_FNJI01000005.1"/>
</dbReference>
<keyword evidence="11" id="KW-1185">Reference proteome</keyword>
<evidence type="ECO:0000313" key="10">
    <source>
        <dbReference type="EMBL" id="SDO72079.1"/>
    </source>
</evidence>
<dbReference type="PROSITE" id="PS00675">
    <property type="entry name" value="SIGMA54_INTERACT_1"/>
    <property type="match status" value="1"/>
</dbReference>
<evidence type="ECO:0000256" key="2">
    <source>
        <dbReference type="ARBA" id="ARBA00022840"/>
    </source>
</evidence>
<reference evidence="10 11" key="1">
    <citation type="submission" date="2016-10" db="EMBL/GenBank/DDBJ databases">
        <authorList>
            <person name="de Groot N.N."/>
        </authorList>
    </citation>
    <scope>NUCLEOTIDE SEQUENCE [LARGE SCALE GENOMIC DNA]</scope>
    <source>
        <strain evidence="10 11">DSM 12130</strain>
    </source>
</reference>
<dbReference type="PROSITE" id="PS00688">
    <property type="entry name" value="SIGMA54_INTERACT_3"/>
    <property type="match status" value="1"/>
</dbReference>
<feature type="domain" description="Response regulatory" evidence="9">
    <location>
        <begin position="10"/>
        <end position="126"/>
    </location>
</feature>
<dbReference type="PROSITE" id="PS50045">
    <property type="entry name" value="SIGMA54_INTERACT_4"/>
    <property type="match status" value="1"/>
</dbReference>
<keyword evidence="3" id="KW-0805">Transcription regulation</keyword>
<dbReference type="PROSITE" id="PS00676">
    <property type="entry name" value="SIGMA54_INTERACT_2"/>
    <property type="match status" value="1"/>
</dbReference>
<dbReference type="SMART" id="SM00448">
    <property type="entry name" value="REC"/>
    <property type="match status" value="1"/>
</dbReference>
<dbReference type="FunFam" id="3.40.50.300:FF:000006">
    <property type="entry name" value="DNA-binding transcriptional regulator NtrC"/>
    <property type="match status" value="1"/>
</dbReference>
<dbReference type="Proteomes" id="UP000199073">
    <property type="component" value="Unassembled WGS sequence"/>
</dbReference>
<dbReference type="GO" id="GO:0005524">
    <property type="term" value="F:ATP binding"/>
    <property type="evidence" value="ECO:0007669"/>
    <property type="project" value="UniProtKB-KW"/>
</dbReference>
<dbReference type="InterPro" id="IPR002078">
    <property type="entry name" value="Sigma_54_int"/>
</dbReference>
<keyword evidence="4" id="KW-0238">DNA-binding</keyword>
<dbReference type="FunFam" id="1.10.8.60:FF:000014">
    <property type="entry name" value="DNA-binding transcriptional regulator NtrC"/>
    <property type="match status" value="1"/>
</dbReference>
<keyword evidence="1" id="KW-0547">Nucleotide-binding</keyword>
<dbReference type="PROSITE" id="PS50110">
    <property type="entry name" value="RESPONSE_REGULATORY"/>
    <property type="match status" value="1"/>
</dbReference>
<dbReference type="Pfam" id="PF02954">
    <property type="entry name" value="HTH_8"/>
    <property type="match status" value="1"/>
</dbReference>
<dbReference type="CDD" id="cd00009">
    <property type="entry name" value="AAA"/>
    <property type="match status" value="1"/>
</dbReference>
<organism evidence="10 11">
    <name type="scientific">Desulforhopalus singaporensis</name>
    <dbReference type="NCBI Taxonomy" id="91360"/>
    <lineage>
        <taxon>Bacteria</taxon>
        <taxon>Pseudomonadati</taxon>
        <taxon>Thermodesulfobacteriota</taxon>
        <taxon>Desulfobulbia</taxon>
        <taxon>Desulfobulbales</taxon>
        <taxon>Desulfocapsaceae</taxon>
        <taxon>Desulforhopalus</taxon>
    </lineage>
</organism>
<dbReference type="InterPro" id="IPR001789">
    <property type="entry name" value="Sig_transdc_resp-reg_receiver"/>
</dbReference>
<dbReference type="SUPFAM" id="SSF46689">
    <property type="entry name" value="Homeodomain-like"/>
    <property type="match status" value="1"/>
</dbReference>
<dbReference type="InterPro" id="IPR003593">
    <property type="entry name" value="AAA+_ATPase"/>
</dbReference>
<dbReference type="Gene3D" id="1.10.10.60">
    <property type="entry name" value="Homeodomain-like"/>
    <property type="match status" value="1"/>
</dbReference>
<dbReference type="InterPro" id="IPR025662">
    <property type="entry name" value="Sigma_54_int_dom_ATP-bd_1"/>
</dbReference>
<name>A0A1H0LV03_9BACT</name>
<dbReference type="InterPro" id="IPR058031">
    <property type="entry name" value="AAA_lid_NorR"/>
</dbReference>
<evidence type="ECO:0000256" key="6">
    <source>
        <dbReference type="ARBA" id="ARBA00023163"/>
    </source>
</evidence>